<gene>
    <name evidence="2" type="ORF">GOODEAATRI_030578</name>
</gene>
<evidence type="ECO:0000313" key="3">
    <source>
        <dbReference type="Proteomes" id="UP001476798"/>
    </source>
</evidence>
<reference evidence="2 3" key="1">
    <citation type="submission" date="2021-06" db="EMBL/GenBank/DDBJ databases">
        <authorList>
            <person name="Palmer J.M."/>
        </authorList>
    </citation>
    <scope>NUCLEOTIDE SEQUENCE [LARGE SCALE GENOMIC DNA]</scope>
    <source>
        <strain evidence="2 3">GA_2019</strain>
        <tissue evidence="2">Muscle</tissue>
    </source>
</reference>
<evidence type="ECO:0000313" key="2">
    <source>
        <dbReference type="EMBL" id="MEQ2163483.1"/>
    </source>
</evidence>
<organism evidence="2 3">
    <name type="scientific">Goodea atripinnis</name>
    <dbReference type="NCBI Taxonomy" id="208336"/>
    <lineage>
        <taxon>Eukaryota</taxon>
        <taxon>Metazoa</taxon>
        <taxon>Chordata</taxon>
        <taxon>Craniata</taxon>
        <taxon>Vertebrata</taxon>
        <taxon>Euteleostomi</taxon>
        <taxon>Actinopterygii</taxon>
        <taxon>Neopterygii</taxon>
        <taxon>Teleostei</taxon>
        <taxon>Neoteleostei</taxon>
        <taxon>Acanthomorphata</taxon>
        <taxon>Ovalentaria</taxon>
        <taxon>Atherinomorphae</taxon>
        <taxon>Cyprinodontiformes</taxon>
        <taxon>Goodeidae</taxon>
        <taxon>Goodea</taxon>
    </lineage>
</organism>
<sequence>MSLLQAFDSSAVEHVGGRNLLLTLLTKMELGATHGRQRPQPEGSWGREEMEDEVSVGEVRDYGHTKPQNQTTNPGQWDQTSACGQISQPAGTSVCIVCVGC</sequence>
<keyword evidence="3" id="KW-1185">Reference proteome</keyword>
<feature type="region of interest" description="Disordered" evidence="1">
    <location>
        <begin position="30"/>
        <end position="86"/>
    </location>
</feature>
<evidence type="ECO:0000256" key="1">
    <source>
        <dbReference type="SAM" id="MobiDB-lite"/>
    </source>
</evidence>
<proteinExistence type="predicted"/>
<feature type="compositionally biased region" description="Polar residues" evidence="1">
    <location>
        <begin position="66"/>
        <end position="86"/>
    </location>
</feature>
<name>A0ABV0MYI9_9TELE</name>
<dbReference type="Proteomes" id="UP001476798">
    <property type="component" value="Unassembled WGS sequence"/>
</dbReference>
<dbReference type="EMBL" id="JAHRIO010014877">
    <property type="protein sequence ID" value="MEQ2163483.1"/>
    <property type="molecule type" value="Genomic_DNA"/>
</dbReference>
<protein>
    <submittedName>
        <fullName evidence="2">Uncharacterized protein</fullName>
    </submittedName>
</protein>
<comment type="caution">
    <text evidence="2">The sequence shown here is derived from an EMBL/GenBank/DDBJ whole genome shotgun (WGS) entry which is preliminary data.</text>
</comment>
<accession>A0ABV0MYI9</accession>